<protein>
    <recommendedName>
        <fullName evidence="5">PPPDE domain-containing protein</fullName>
    </recommendedName>
</protein>
<dbReference type="AlphaFoldDB" id="A0A7S1FF42"/>
<comment type="similarity">
    <text evidence="1">Belongs to the DeSI family.</text>
</comment>
<dbReference type="InterPro" id="IPR008580">
    <property type="entry name" value="PPPDE_dom"/>
</dbReference>
<name>A0A7S1FF42_NOCSC</name>
<feature type="region of interest" description="Disordered" evidence="4">
    <location>
        <begin position="1"/>
        <end position="21"/>
    </location>
</feature>
<keyword evidence="3" id="KW-0378">Hydrolase</keyword>
<dbReference type="PANTHER" id="PTHR12378:SF80">
    <property type="entry name" value="IP06716P-RELATED"/>
    <property type="match status" value="1"/>
</dbReference>
<dbReference type="GO" id="GO:0016579">
    <property type="term" value="P:protein deubiquitination"/>
    <property type="evidence" value="ECO:0007669"/>
    <property type="project" value="TreeGrafter"/>
</dbReference>
<feature type="domain" description="PPPDE" evidence="5">
    <location>
        <begin position="35"/>
        <end position="186"/>
    </location>
</feature>
<reference evidence="6" key="1">
    <citation type="submission" date="2021-01" db="EMBL/GenBank/DDBJ databases">
        <authorList>
            <person name="Corre E."/>
            <person name="Pelletier E."/>
            <person name="Niang G."/>
            <person name="Scheremetjew M."/>
            <person name="Finn R."/>
            <person name="Kale V."/>
            <person name="Holt S."/>
            <person name="Cochrane G."/>
            <person name="Meng A."/>
            <person name="Brown T."/>
            <person name="Cohen L."/>
        </authorList>
    </citation>
    <scope>NUCLEOTIDE SEQUENCE</scope>
</reference>
<dbReference type="SMART" id="SM01179">
    <property type="entry name" value="DUF862"/>
    <property type="match status" value="1"/>
</dbReference>
<gene>
    <name evidence="6" type="ORF">NSCI0253_LOCUS36259</name>
</gene>
<dbReference type="InterPro" id="IPR042266">
    <property type="entry name" value="PPPDE_sf"/>
</dbReference>
<dbReference type="EMBL" id="HBFQ01050883">
    <property type="protein sequence ID" value="CAD8861904.1"/>
    <property type="molecule type" value="Transcribed_RNA"/>
</dbReference>
<dbReference type="PROSITE" id="PS51858">
    <property type="entry name" value="PPPDE"/>
    <property type="match status" value="1"/>
</dbReference>
<evidence type="ECO:0000256" key="1">
    <source>
        <dbReference type="ARBA" id="ARBA00008140"/>
    </source>
</evidence>
<keyword evidence="2" id="KW-0645">Protease</keyword>
<accession>A0A7S1FF42</accession>
<evidence type="ECO:0000256" key="4">
    <source>
        <dbReference type="SAM" id="MobiDB-lite"/>
    </source>
</evidence>
<evidence type="ECO:0000256" key="3">
    <source>
        <dbReference type="ARBA" id="ARBA00022801"/>
    </source>
</evidence>
<dbReference type="GO" id="GO:0006508">
    <property type="term" value="P:proteolysis"/>
    <property type="evidence" value="ECO:0007669"/>
    <property type="project" value="UniProtKB-KW"/>
</dbReference>
<proteinExistence type="inferred from homology"/>
<evidence type="ECO:0000313" key="6">
    <source>
        <dbReference type="EMBL" id="CAD8861904.1"/>
    </source>
</evidence>
<dbReference type="GO" id="GO:0101005">
    <property type="term" value="F:deubiquitinase activity"/>
    <property type="evidence" value="ECO:0007669"/>
    <property type="project" value="TreeGrafter"/>
</dbReference>
<dbReference type="Pfam" id="PF05903">
    <property type="entry name" value="Peptidase_C97"/>
    <property type="match status" value="1"/>
</dbReference>
<evidence type="ECO:0000259" key="5">
    <source>
        <dbReference type="PROSITE" id="PS51858"/>
    </source>
</evidence>
<evidence type="ECO:0000256" key="2">
    <source>
        <dbReference type="ARBA" id="ARBA00022670"/>
    </source>
</evidence>
<dbReference type="PANTHER" id="PTHR12378">
    <property type="entry name" value="DESUMOYLATING ISOPEPTIDASE"/>
    <property type="match status" value="1"/>
</dbReference>
<organism evidence="6">
    <name type="scientific">Noctiluca scintillans</name>
    <name type="common">Sea sparkle</name>
    <name type="synonym">Red tide dinoflagellate</name>
    <dbReference type="NCBI Taxonomy" id="2966"/>
    <lineage>
        <taxon>Eukaryota</taxon>
        <taxon>Sar</taxon>
        <taxon>Alveolata</taxon>
        <taxon>Dinophyceae</taxon>
        <taxon>Noctilucales</taxon>
        <taxon>Noctilucaceae</taxon>
        <taxon>Noctiluca</taxon>
    </lineage>
</organism>
<dbReference type="Gene3D" id="3.90.1720.30">
    <property type="entry name" value="PPPDE domains"/>
    <property type="match status" value="1"/>
</dbReference>
<sequence length="253" mass="28252">MAGGIAATPSPKSDGAPQLSAGHEHQRAVPFSLESTVFLHIYHCDPYTAFLNRVVLKDADMPIYHAGVEVFGEEWAFQYFEDTFDDRTVTGVICCAPKKMQNFDYQYSLSLGATPLSVAEVDALILVLQKEWPAASYHISRCNCLTFAETLVKQLQTPEPFPQILKGILDAGERNPRTEAVVDWGWSWLKWWMLRKNAVTDEEEAQGSNSSLQPQSPQGWWHRCVNVDTSSNLADTDDKINVSAQSILKDGLT</sequence>